<evidence type="ECO:0000313" key="2">
    <source>
        <dbReference type="EMBL" id="KAH0541124.1"/>
    </source>
</evidence>
<evidence type="ECO:0000313" key="3">
    <source>
        <dbReference type="Proteomes" id="UP000826195"/>
    </source>
</evidence>
<evidence type="ECO:0000256" key="1">
    <source>
        <dbReference type="SAM" id="MobiDB-lite"/>
    </source>
</evidence>
<gene>
    <name evidence="2" type="ORF">KQX54_021102</name>
</gene>
<dbReference type="AlphaFoldDB" id="A0AAV7I580"/>
<sequence>MCLMLLPLSSRPLSPQYYTLHIKHCVYIIINELTLRLQKWRLSLTRANTRIVTAYNTDFIFLNETRVVHTDRYSGGSWSAAPRANVLSAPQL</sequence>
<comment type="caution">
    <text evidence="2">The sequence shown here is derived from an EMBL/GenBank/DDBJ whole genome shotgun (WGS) entry which is preliminary data.</text>
</comment>
<dbReference type="EMBL" id="JAHXZJ010002609">
    <property type="protein sequence ID" value="KAH0541124.1"/>
    <property type="molecule type" value="Genomic_DNA"/>
</dbReference>
<dbReference type="Proteomes" id="UP000826195">
    <property type="component" value="Unassembled WGS sequence"/>
</dbReference>
<keyword evidence="3" id="KW-1185">Reference proteome</keyword>
<protein>
    <submittedName>
        <fullName evidence="2">Uncharacterized protein</fullName>
    </submittedName>
</protein>
<name>A0AAV7I580_COTGL</name>
<accession>A0AAV7I580</accession>
<organism evidence="2 3">
    <name type="scientific">Cotesia glomerata</name>
    <name type="common">Lepidopteran parasitic wasp</name>
    <name type="synonym">Apanteles glomeratus</name>
    <dbReference type="NCBI Taxonomy" id="32391"/>
    <lineage>
        <taxon>Eukaryota</taxon>
        <taxon>Metazoa</taxon>
        <taxon>Ecdysozoa</taxon>
        <taxon>Arthropoda</taxon>
        <taxon>Hexapoda</taxon>
        <taxon>Insecta</taxon>
        <taxon>Pterygota</taxon>
        <taxon>Neoptera</taxon>
        <taxon>Endopterygota</taxon>
        <taxon>Hymenoptera</taxon>
        <taxon>Apocrita</taxon>
        <taxon>Ichneumonoidea</taxon>
        <taxon>Braconidae</taxon>
        <taxon>Microgastrinae</taxon>
        <taxon>Cotesia</taxon>
    </lineage>
</organism>
<feature type="region of interest" description="Disordered" evidence="1">
    <location>
        <begin position="73"/>
        <end position="92"/>
    </location>
</feature>
<reference evidence="2 3" key="1">
    <citation type="journal article" date="2021" name="J. Hered.">
        <title>A chromosome-level genome assembly of the parasitoid wasp, Cotesia glomerata (Hymenoptera: Braconidae).</title>
        <authorList>
            <person name="Pinto B.J."/>
            <person name="Weis J.J."/>
            <person name="Gamble T."/>
            <person name="Ode P.J."/>
            <person name="Paul R."/>
            <person name="Zaspel J.M."/>
        </authorList>
    </citation>
    <scope>NUCLEOTIDE SEQUENCE [LARGE SCALE GENOMIC DNA]</scope>
    <source>
        <strain evidence="2">CgM1</strain>
    </source>
</reference>
<proteinExistence type="predicted"/>